<name>A0A9P7BM45_RHIOR</name>
<proteinExistence type="predicted"/>
<comment type="caution">
    <text evidence="1">The sequence shown here is derived from an EMBL/GenBank/DDBJ whole genome shotgun (WGS) entry which is preliminary data.</text>
</comment>
<sequence length="96" mass="11122">MNQYKNYERDQYENKSLRGHGLLEHIANLLENDNTESFVQQLWTAEIEGLSVKAVALLDIIRYILTSLHLVFSDVPLLTQNHERTPFIDNIVPSLL</sequence>
<dbReference type="OrthoDB" id="2289105at2759"/>
<evidence type="ECO:0000313" key="2">
    <source>
        <dbReference type="Proteomes" id="UP000716291"/>
    </source>
</evidence>
<accession>A0A9P7BM45</accession>
<keyword evidence="2" id="KW-1185">Reference proteome</keyword>
<reference evidence="1" key="1">
    <citation type="journal article" date="2020" name="Microb. Genom.">
        <title>Genetic diversity of clinical and environmental Mucorales isolates obtained from an investigation of mucormycosis cases among solid organ transplant recipients.</title>
        <authorList>
            <person name="Nguyen M.H."/>
            <person name="Kaul D."/>
            <person name="Muto C."/>
            <person name="Cheng S.J."/>
            <person name="Richter R.A."/>
            <person name="Bruno V.M."/>
            <person name="Liu G."/>
            <person name="Beyhan S."/>
            <person name="Sundermann A.J."/>
            <person name="Mounaud S."/>
            <person name="Pasculle A.W."/>
            <person name="Nierman W.C."/>
            <person name="Driscoll E."/>
            <person name="Cumbie R."/>
            <person name="Clancy C.J."/>
            <person name="Dupont C.L."/>
        </authorList>
    </citation>
    <scope>NUCLEOTIDE SEQUENCE</scope>
    <source>
        <strain evidence="1">GL11</strain>
    </source>
</reference>
<dbReference type="Proteomes" id="UP000716291">
    <property type="component" value="Unassembled WGS sequence"/>
</dbReference>
<dbReference type="EMBL" id="JAANQT010002837">
    <property type="protein sequence ID" value="KAG1301766.1"/>
    <property type="molecule type" value="Genomic_DNA"/>
</dbReference>
<protein>
    <submittedName>
        <fullName evidence="1">Uncharacterized protein</fullName>
    </submittedName>
</protein>
<evidence type="ECO:0000313" key="1">
    <source>
        <dbReference type="EMBL" id="KAG1301766.1"/>
    </source>
</evidence>
<dbReference type="AlphaFoldDB" id="A0A9P7BM45"/>
<organism evidence="1 2">
    <name type="scientific">Rhizopus oryzae</name>
    <name type="common">Mucormycosis agent</name>
    <name type="synonym">Rhizopus arrhizus var. delemar</name>
    <dbReference type="NCBI Taxonomy" id="64495"/>
    <lineage>
        <taxon>Eukaryota</taxon>
        <taxon>Fungi</taxon>
        <taxon>Fungi incertae sedis</taxon>
        <taxon>Mucoromycota</taxon>
        <taxon>Mucoromycotina</taxon>
        <taxon>Mucoromycetes</taxon>
        <taxon>Mucorales</taxon>
        <taxon>Mucorineae</taxon>
        <taxon>Rhizopodaceae</taxon>
        <taxon>Rhizopus</taxon>
    </lineage>
</organism>
<gene>
    <name evidence="1" type="ORF">G6F64_011510</name>
</gene>